<dbReference type="PANTHER" id="PTHR43135:SF3">
    <property type="entry name" value="ALPHA-D-RIBOSE 1-METHYLPHOSPHONATE 5-TRIPHOSPHATE DIPHOSPHATASE"/>
    <property type="match status" value="1"/>
</dbReference>
<dbReference type="OrthoDB" id="3514520at2"/>
<feature type="domain" description="Amidohydrolase-related" evidence="1">
    <location>
        <begin position="51"/>
        <end position="405"/>
    </location>
</feature>
<evidence type="ECO:0000313" key="2">
    <source>
        <dbReference type="EMBL" id="SNT29760.1"/>
    </source>
</evidence>
<dbReference type="PANTHER" id="PTHR43135">
    <property type="entry name" value="ALPHA-D-RIBOSE 1-METHYLPHOSPHONATE 5-TRIPHOSPHATE DIPHOSPHATASE"/>
    <property type="match status" value="1"/>
</dbReference>
<dbReference type="AlphaFoldDB" id="A0A239LHJ2"/>
<proteinExistence type="predicted"/>
<dbReference type="CDD" id="cd01299">
    <property type="entry name" value="Met_dep_hydrolase_A"/>
    <property type="match status" value="1"/>
</dbReference>
<dbReference type="InterPro" id="IPR011059">
    <property type="entry name" value="Metal-dep_hydrolase_composite"/>
</dbReference>
<dbReference type="InterPro" id="IPR032466">
    <property type="entry name" value="Metal_Hydrolase"/>
</dbReference>
<dbReference type="EMBL" id="FZOD01000033">
    <property type="protein sequence ID" value="SNT29760.1"/>
    <property type="molecule type" value="Genomic_DNA"/>
</dbReference>
<dbReference type="Gene3D" id="3.20.20.140">
    <property type="entry name" value="Metal-dependent hydrolases"/>
    <property type="match status" value="1"/>
</dbReference>
<dbReference type="Proteomes" id="UP000198282">
    <property type="component" value="Unassembled WGS sequence"/>
</dbReference>
<dbReference type="GO" id="GO:0016810">
    <property type="term" value="F:hydrolase activity, acting on carbon-nitrogen (but not peptide) bonds"/>
    <property type="evidence" value="ECO:0007669"/>
    <property type="project" value="InterPro"/>
</dbReference>
<keyword evidence="3" id="KW-1185">Reference proteome</keyword>
<name>A0A239LHJ2_9ACTN</name>
<dbReference type="InterPro" id="IPR051781">
    <property type="entry name" value="Metallo-dep_Hydrolase"/>
</dbReference>
<dbReference type="InterPro" id="IPR057744">
    <property type="entry name" value="OTAase-like"/>
</dbReference>
<dbReference type="SUPFAM" id="SSF51556">
    <property type="entry name" value="Metallo-dependent hydrolases"/>
    <property type="match status" value="1"/>
</dbReference>
<evidence type="ECO:0000259" key="1">
    <source>
        <dbReference type="Pfam" id="PF01979"/>
    </source>
</evidence>
<evidence type="ECO:0000313" key="3">
    <source>
        <dbReference type="Proteomes" id="UP000198282"/>
    </source>
</evidence>
<dbReference type="Gene3D" id="2.30.40.10">
    <property type="entry name" value="Urease, subunit C, domain 1"/>
    <property type="match status" value="1"/>
</dbReference>
<protein>
    <submittedName>
        <fullName evidence="2">Imidazolonepropionase</fullName>
    </submittedName>
</protein>
<reference evidence="2 3" key="1">
    <citation type="submission" date="2017-06" db="EMBL/GenBank/DDBJ databases">
        <authorList>
            <person name="Kim H.J."/>
            <person name="Triplett B.A."/>
        </authorList>
    </citation>
    <scope>NUCLEOTIDE SEQUENCE [LARGE SCALE GENOMIC DNA]</scope>
    <source>
        <strain evidence="2 3">CGMCC 4.2132</strain>
    </source>
</reference>
<gene>
    <name evidence="2" type="ORF">SAMN05216276_103323</name>
</gene>
<sequence length="409" mass="42634">MSTWFSGAVVIDGSGRDPVRGQAVEVDGGRIVRVGGTPPAGAEVVECDGLTLTPGLIDAHVHLGLSSDIDASLRRELSVAELAADMFANCTRTLEAGFTTVRDVGGIDGGLAAVVARGKVRGPRILQCGPIQCQTGGHGHFAADWEPTSDWSDHHIPGLRSMALLSDGPDEMRKNVRESFRRGAEFIKLCVTGGVVSKHDKLTDTQFTVEEIAVAVEEAAARGTYVTVHAHNNQGIRNAVKAGALCVEHGSEIDEETATLMAAHGVAHVPTLAVVHALTENAAASGLPTAIADRLGIVMQGQIDGLLASREAGVRVGLGSDLIGPDQSGRGYELVLRSKIETPMAALVSATSVNAGILGISDQVGTVHEGKRADLVAFAGNPLDDPSIFADRARVALVVQNGDIVVDRR</sequence>
<organism evidence="2 3">
    <name type="scientific">Streptosporangium subroseum</name>
    <dbReference type="NCBI Taxonomy" id="106412"/>
    <lineage>
        <taxon>Bacteria</taxon>
        <taxon>Bacillati</taxon>
        <taxon>Actinomycetota</taxon>
        <taxon>Actinomycetes</taxon>
        <taxon>Streptosporangiales</taxon>
        <taxon>Streptosporangiaceae</taxon>
        <taxon>Streptosporangium</taxon>
    </lineage>
</organism>
<accession>A0A239LHJ2</accession>
<dbReference type="InterPro" id="IPR006680">
    <property type="entry name" value="Amidohydro-rel"/>
</dbReference>
<dbReference type="Pfam" id="PF01979">
    <property type="entry name" value="Amidohydro_1"/>
    <property type="match status" value="1"/>
</dbReference>
<dbReference type="RefSeq" id="WP_089210346.1">
    <property type="nucleotide sequence ID" value="NZ_FZOD01000033.1"/>
</dbReference>
<dbReference type="SUPFAM" id="SSF51338">
    <property type="entry name" value="Composite domain of metallo-dependent hydrolases"/>
    <property type="match status" value="1"/>
</dbReference>